<name>A0A6I4NLC7_9FLAO</name>
<dbReference type="AlphaFoldDB" id="A0A6I4NLC7"/>
<feature type="transmembrane region" description="Helical" evidence="1">
    <location>
        <begin position="6"/>
        <end position="27"/>
    </location>
</feature>
<protein>
    <submittedName>
        <fullName evidence="2">Uncharacterized protein</fullName>
    </submittedName>
</protein>
<proteinExistence type="predicted"/>
<comment type="caution">
    <text evidence="2">The sequence shown here is derived from an EMBL/GenBank/DDBJ whole genome shotgun (WGS) entry which is preliminary data.</text>
</comment>
<evidence type="ECO:0000313" key="3">
    <source>
        <dbReference type="Proteomes" id="UP000471501"/>
    </source>
</evidence>
<organism evidence="2 3">
    <name type="scientific">Flavobacterium hydrocarbonoxydans</name>
    <dbReference type="NCBI Taxonomy" id="2683249"/>
    <lineage>
        <taxon>Bacteria</taxon>
        <taxon>Pseudomonadati</taxon>
        <taxon>Bacteroidota</taxon>
        <taxon>Flavobacteriia</taxon>
        <taxon>Flavobacteriales</taxon>
        <taxon>Flavobacteriaceae</taxon>
        <taxon>Flavobacterium</taxon>
    </lineage>
</organism>
<dbReference type="RefSeq" id="WP_160375104.1">
    <property type="nucleotide sequence ID" value="NZ_WSTB01000006.1"/>
</dbReference>
<sequence length="206" mass="24420">MSKNKNQFGCLVIIFVFVLFIVLYNIIESSFSKKENKLADKEANEKTFKKYWNNSNILFFKTFNCNDLKKIEAKPIIKKVFIIETFHKELCNPQQALKFHYIFPEKKYSSKITDSIINANILIWINEIEEIEEGKYTNGTIAKRRQLMLSFIDLSQKTIYKTQIIKFDGEPEPEIKVRRNTKSKEINFGEYPREKIVEIIKNLLDE</sequence>
<reference evidence="2 3" key="1">
    <citation type="submission" date="2019-12" db="EMBL/GenBank/DDBJ databases">
        <authorList>
            <person name="Kim Y.S."/>
        </authorList>
    </citation>
    <scope>NUCLEOTIDE SEQUENCE [LARGE SCALE GENOMIC DNA]</scope>
    <source>
        <strain evidence="2 3">GA093</strain>
    </source>
</reference>
<evidence type="ECO:0000256" key="1">
    <source>
        <dbReference type="SAM" id="Phobius"/>
    </source>
</evidence>
<keyword evidence="1" id="KW-0472">Membrane</keyword>
<dbReference type="EMBL" id="WSTB01000006">
    <property type="protein sequence ID" value="MWB95186.1"/>
    <property type="molecule type" value="Genomic_DNA"/>
</dbReference>
<keyword evidence="1" id="KW-0812">Transmembrane</keyword>
<evidence type="ECO:0000313" key="2">
    <source>
        <dbReference type="EMBL" id="MWB95186.1"/>
    </source>
</evidence>
<keyword evidence="3" id="KW-1185">Reference proteome</keyword>
<gene>
    <name evidence="2" type="ORF">GON26_12515</name>
</gene>
<keyword evidence="1" id="KW-1133">Transmembrane helix</keyword>
<dbReference type="Proteomes" id="UP000471501">
    <property type="component" value="Unassembled WGS sequence"/>
</dbReference>
<accession>A0A6I4NLC7</accession>